<gene>
    <name evidence="2" type="ORF">CONCODRAFT_4949</name>
</gene>
<reference evidence="2 3" key="1">
    <citation type="journal article" date="2015" name="Genome Biol. Evol.">
        <title>Phylogenomic analyses indicate that early fungi evolved digesting cell walls of algal ancestors of land plants.</title>
        <authorList>
            <person name="Chang Y."/>
            <person name="Wang S."/>
            <person name="Sekimoto S."/>
            <person name="Aerts A.L."/>
            <person name="Choi C."/>
            <person name="Clum A."/>
            <person name="LaButti K.M."/>
            <person name="Lindquist E.A."/>
            <person name="Yee Ngan C."/>
            <person name="Ohm R.A."/>
            <person name="Salamov A.A."/>
            <person name="Grigoriev I.V."/>
            <person name="Spatafora J.W."/>
            <person name="Berbee M.L."/>
        </authorList>
    </citation>
    <scope>NUCLEOTIDE SEQUENCE [LARGE SCALE GENOMIC DNA]</scope>
    <source>
        <strain evidence="2 3">NRRL 28638</strain>
    </source>
</reference>
<dbReference type="Proteomes" id="UP000070444">
    <property type="component" value="Unassembled WGS sequence"/>
</dbReference>
<dbReference type="EMBL" id="KQ964456">
    <property type="protein sequence ID" value="KXN72310.1"/>
    <property type="molecule type" value="Genomic_DNA"/>
</dbReference>
<evidence type="ECO:0000256" key="1">
    <source>
        <dbReference type="SAM" id="Phobius"/>
    </source>
</evidence>
<protein>
    <submittedName>
        <fullName evidence="2">Uncharacterized protein</fullName>
    </submittedName>
</protein>
<accession>A0A137PBB6</accession>
<keyword evidence="1" id="KW-0812">Transmembrane</keyword>
<keyword evidence="1" id="KW-1133">Transmembrane helix</keyword>
<keyword evidence="3" id="KW-1185">Reference proteome</keyword>
<keyword evidence="1" id="KW-0472">Membrane</keyword>
<name>A0A137PBB6_CONC2</name>
<evidence type="ECO:0000313" key="2">
    <source>
        <dbReference type="EMBL" id="KXN72310.1"/>
    </source>
</evidence>
<organism evidence="2 3">
    <name type="scientific">Conidiobolus coronatus (strain ATCC 28846 / CBS 209.66 / NRRL 28638)</name>
    <name type="common">Delacroixia coronata</name>
    <dbReference type="NCBI Taxonomy" id="796925"/>
    <lineage>
        <taxon>Eukaryota</taxon>
        <taxon>Fungi</taxon>
        <taxon>Fungi incertae sedis</taxon>
        <taxon>Zoopagomycota</taxon>
        <taxon>Entomophthoromycotina</taxon>
        <taxon>Entomophthoromycetes</taxon>
        <taxon>Entomophthorales</taxon>
        <taxon>Ancylistaceae</taxon>
        <taxon>Conidiobolus</taxon>
    </lineage>
</organism>
<sequence length="56" mass="6453">MSKLGSIASLITFVKFLFVSLPTIPLNWLVVLAVNLVLRRLKRKNLKDFIARQLEQ</sequence>
<proteinExistence type="predicted"/>
<feature type="transmembrane region" description="Helical" evidence="1">
    <location>
        <begin position="16"/>
        <end position="38"/>
    </location>
</feature>
<evidence type="ECO:0000313" key="3">
    <source>
        <dbReference type="Proteomes" id="UP000070444"/>
    </source>
</evidence>
<dbReference type="AlphaFoldDB" id="A0A137PBB6"/>